<gene>
    <name evidence="4" type="ORF">LITE_LOCUS42585</name>
</gene>
<evidence type="ECO:0000256" key="2">
    <source>
        <dbReference type="SAM" id="MobiDB-lite"/>
    </source>
</evidence>
<name>A0AAV0QAT4_9ROSI</name>
<dbReference type="AlphaFoldDB" id="A0AAV0QAT4"/>
<evidence type="ECO:0000256" key="1">
    <source>
        <dbReference type="PROSITE-ProRule" id="PRU00175"/>
    </source>
</evidence>
<protein>
    <recommendedName>
        <fullName evidence="3">RING-type domain-containing protein</fullName>
    </recommendedName>
</protein>
<comment type="caution">
    <text evidence="4">The sequence shown here is derived from an EMBL/GenBank/DDBJ whole genome shotgun (WGS) entry which is preliminary data.</text>
</comment>
<evidence type="ECO:0000259" key="3">
    <source>
        <dbReference type="PROSITE" id="PS50089"/>
    </source>
</evidence>
<keyword evidence="1" id="KW-0479">Metal-binding</keyword>
<dbReference type="PANTHER" id="PTHR31150:SF6">
    <property type="entry name" value="ZINC ION BINDING PROTEIN"/>
    <property type="match status" value="1"/>
</dbReference>
<dbReference type="GO" id="GO:0008270">
    <property type="term" value="F:zinc ion binding"/>
    <property type="evidence" value="ECO:0007669"/>
    <property type="project" value="UniProtKB-KW"/>
</dbReference>
<dbReference type="SUPFAM" id="SSF57850">
    <property type="entry name" value="RING/U-box"/>
    <property type="match status" value="1"/>
</dbReference>
<dbReference type="PROSITE" id="PS50089">
    <property type="entry name" value="ZF_RING_2"/>
    <property type="match status" value="1"/>
</dbReference>
<dbReference type="CDD" id="cd16448">
    <property type="entry name" value="RING-H2"/>
    <property type="match status" value="1"/>
</dbReference>
<dbReference type="InterPro" id="IPR001841">
    <property type="entry name" value="Znf_RING"/>
</dbReference>
<dbReference type="SMART" id="SM00184">
    <property type="entry name" value="RING"/>
    <property type="match status" value="1"/>
</dbReference>
<feature type="domain" description="RING-type" evidence="3">
    <location>
        <begin position="200"/>
        <end position="258"/>
    </location>
</feature>
<dbReference type="PANTHER" id="PTHR31150">
    <property type="entry name" value="EXPRESSED PROTEIN"/>
    <property type="match status" value="1"/>
</dbReference>
<accession>A0AAV0QAT4</accession>
<dbReference type="InterPro" id="IPR013083">
    <property type="entry name" value="Znf_RING/FYVE/PHD"/>
</dbReference>
<keyword evidence="1" id="KW-0862">Zinc</keyword>
<feature type="region of interest" description="Disordered" evidence="2">
    <location>
        <begin position="98"/>
        <end position="120"/>
    </location>
</feature>
<dbReference type="Proteomes" id="UP001154282">
    <property type="component" value="Unassembled WGS sequence"/>
</dbReference>
<evidence type="ECO:0000313" key="5">
    <source>
        <dbReference type="Proteomes" id="UP001154282"/>
    </source>
</evidence>
<feature type="compositionally biased region" description="Low complexity" evidence="2">
    <location>
        <begin position="20"/>
        <end position="43"/>
    </location>
</feature>
<dbReference type="EMBL" id="CAMGYJ010000009">
    <property type="protein sequence ID" value="CAI0542684.1"/>
    <property type="molecule type" value="Genomic_DNA"/>
</dbReference>
<sequence>MGKRRRSGSTPHHQNPPIDPSSSSPSPSGEMPFSCGRGSLSHGRSSRLDSAELNPLSQGVQAQDNATRLLNLHSSLSHQHHNLGRSIFLKRSRHHYGHHYSRRNSGSHAGSSSTSHGRNHHLLHDERRPFKFGSQHEAGLEFRHQGVSAACSFSTFDSLIHISSLTDHRENVDFTRPERIRFSSLVTDAVSSSDSIKVVCGICQKLLRRKPCSLGDSPSSSGEFAVVAVLVCGHMYHAECLEGKTSLEHTCDPRCPLCCV</sequence>
<keyword evidence="1" id="KW-0863">Zinc-finger</keyword>
<feature type="region of interest" description="Disordered" evidence="2">
    <location>
        <begin position="1"/>
        <end position="49"/>
    </location>
</feature>
<feature type="compositionally biased region" description="Low complexity" evidence="2">
    <location>
        <begin position="103"/>
        <end position="116"/>
    </location>
</feature>
<dbReference type="Gene3D" id="3.30.40.10">
    <property type="entry name" value="Zinc/RING finger domain, C3HC4 (zinc finger)"/>
    <property type="match status" value="1"/>
</dbReference>
<evidence type="ECO:0000313" key="4">
    <source>
        <dbReference type="EMBL" id="CAI0542684.1"/>
    </source>
</evidence>
<reference evidence="4" key="1">
    <citation type="submission" date="2022-08" db="EMBL/GenBank/DDBJ databases">
        <authorList>
            <person name="Gutierrez-Valencia J."/>
        </authorList>
    </citation>
    <scope>NUCLEOTIDE SEQUENCE</scope>
</reference>
<keyword evidence="5" id="KW-1185">Reference proteome</keyword>
<proteinExistence type="predicted"/>
<organism evidence="4 5">
    <name type="scientific">Linum tenue</name>
    <dbReference type="NCBI Taxonomy" id="586396"/>
    <lineage>
        <taxon>Eukaryota</taxon>
        <taxon>Viridiplantae</taxon>
        <taxon>Streptophyta</taxon>
        <taxon>Embryophyta</taxon>
        <taxon>Tracheophyta</taxon>
        <taxon>Spermatophyta</taxon>
        <taxon>Magnoliopsida</taxon>
        <taxon>eudicotyledons</taxon>
        <taxon>Gunneridae</taxon>
        <taxon>Pentapetalae</taxon>
        <taxon>rosids</taxon>
        <taxon>fabids</taxon>
        <taxon>Malpighiales</taxon>
        <taxon>Linaceae</taxon>
        <taxon>Linum</taxon>
    </lineage>
</organism>